<dbReference type="EMBL" id="JBANDC010000004">
    <property type="protein sequence ID" value="MEM4987133.1"/>
    <property type="molecule type" value="Genomic_DNA"/>
</dbReference>
<evidence type="ECO:0000256" key="3">
    <source>
        <dbReference type="ARBA" id="ARBA00022692"/>
    </source>
</evidence>
<name>A0ABU9PT07_9BURK</name>
<dbReference type="CDD" id="cd06662">
    <property type="entry name" value="SURF1"/>
    <property type="match status" value="1"/>
</dbReference>
<keyword evidence="4 6" id="KW-1133">Transmembrane helix</keyword>
<keyword evidence="6" id="KW-1003">Cell membrane</keyword>
<keyword evidence="3 6" id="KW-0812">Transmembrane</keyword>
<dbReference type="Pfam" id="PF02104">
    <property type="entry name" value="SURF1"/>
    <property type="match status" value="1"/>
</dbReference>
<comment type="similarity">
    <text evidence="2 6">Belongs to the SURF1 family.</text>
</comment>
<sequence length="254" mass="28493">MPIGFRFRFRFRLVPFVATVLLVLLGITLAQWQTRRGDQKQAIENRLLQREADATVKLGGALQDVDQIEFRHMALRGEFIAGWPVYLDNRPLNGVAGFYVLMPFKLAASDTGVDSYVLVARGWLPRDPADRSKLPSYPTPAGTVEIEGLVRRDFGHVLQLGDAGPLRPQAIVQNLGIDEFAAASKFRLQPFVIEQTSNADDHLLRDWPRPSLGIEKHRGYAFQWYALAVMALIFFVVTGFRRGSENTNKPAQSG</sequence>
<evidence type="ECO:0000256" key="2">
    <source>
        <dbReference type="ARBA" id="ARBA00007165"/>
    </source>
</evidence>
<dbReference type="Proteomes" id="UP001495910">
    <property type="component" value="Unassembled WGS sequence"/>
</dbReference>
<accession>A0ABU9PT07</accession>
<dbReference type="PROSITE" id="PS50895">
    <property type="entry name" value="SURF1"/>
    <property type="match status" value="1"/>
</dbReference>
<comment type="subcellular location">
    <subcellularLocation>
        <location evidence="6">Cell membrane</location>
        <topology evidence="6">Multi-pass membrane protein</topology>
    </subcellularLocation>
    <subcellularLocation>
        <location evidence="1">Membrane</location>
    </subcellularLocation>
</comment>
<protein>
    <recommendedName>
        <fullName evidence="6">SURF1-like protein</fullName>
    </recommendedName>
</protein>
<keyword evidence="8" id="KW-1185">Reference proteome</keyword>
<evidence type="ECO:0000313" key="8">
    <source>
        <dbReference type="Proteomes" id="UP001495910"/>
    </source>
</evidence>
<evidence type="ECO:0000256" key="1">
    <source>
        <dbReference type="ARBA" id="ARBA00004370"/>
    </source>
</evidence>
<dbReference type="PANTHER" id="PTHR23427">
    <property type="entry name" value="SURFEIT LOCUS PROTEIN"/>
    <property type="match status" value="1"/>
</dbReference>
<dbReference type="PANTHER" id="PTHR23427:SF2">
    <property type="entry name" value="SURFEIT LOCUS PROTEIN 1"/>
    <property type="match status" value="1"/>
</dbReference>
<evidence type="ECO:0000256" key="4">
    <source>
        <dbReference type="ARBA" id="ARBA00022989"/>
    </source>
</evidence>
<comment type="caution">
    <text evidence="7">The sequence shown here is derived from an EMBL/GenBank/DDBJ whole genome shotgun (WGS) entry which is preliminary data.</text>
</comment>
<proteinExistence type="inferred from homology"/>
<organism evidence="7 8">
    <name type="scientific">Collimonas rhizosphaerae</name>
    <dbReference type="NCBI Taxonomy" id="3126357"/>
    <lineage>
        <taxon>Bacteria</taxon>
        <taxon>Pseudomonadati</taxon>
        <taxon>Pseudomonadota</taxon>
        <taxon>Betaproteobacteria</taxon>
        <taxon>Burkholderiales</taxon>
        <taxon>Oxalobacteraceae</taxon>
        <taxon>Collimonas</taxon>
    </lineage>
</organism>
<keyword evidence="5 6" id="KW-0472">Membrane</keyword>
<evidence type="ECO:0000256" key="5">
    <source>
        <dbReference type="ARBA" id="ARBA00023136"/>
    </source>
</evidence>
<evidence type="ECO:0000256" key="6">
    <source>
        <dbReference type="RuleBase" id="RU363076"/>
    </source>
</evidence>
<reference evidence="7 8" key="1">
    <citation type="submission" date="2024-02" db="EMBL/GenBank/DDBJ databases">
        <title>Draft genome sequence of Collimonas sp. strain H4R21, an effective mineral-weathering bacterial strain isolated from the beech rhizosphere.</title>
        <authorList>
            <person name="Morin E."/>
            <person name="Uroz S."/>
            <person name="Leveau J.H.J."/>
            <person name="Kumar R."/>
            <person name="Rey M.W."/>
            <person name="Pham J."/>
        </authorList>
    </citation>
    <scope>NUCLEOTIDE SEQUENCE [LARGE SCALE GENOMIC DNA]</scope>
    <source>
        <strain evidence="7 8">H4R21</strain>
    </source>
</reference>
<comment type="caution">
    <text evidence="6">Lacks conserved residue(s) required for the propagation of feature annotation.</text>
</comment>
<dbReference type="InterPro" id="IPR002994">
    <property type="entry name" value="Surf1/Shy1"/>
</dbReference>
<dbReference type="InterPro" id="IPR045214">
    <property type="entry name" value="Surf1/Surf4"/>
</dbReference>
<feature type="transmembrane region" description="Helical" evidence="6">
    <location>
        <begin position="222"/>
        <end position="240"/>
    </location>
</feature>
<evidence type="ECO:0000313" key="7">
    <source>
        <dbReference type="EMBL" id="MEM4987133.1"/>
    </source>
</evidence>
<gene>
    <name evidence="7" type="ORF">V8G57_06995</name>
</gene>